<dbReference type="AlphaFoldDB" id="A0A6A5UTE5"/>
<protein>
    <submittedName>
        <fullName evidence="1">Glyoxalase/Bleomycin resistance protein/Dihydroxybiphenyl dioxygenase</fullName>
    </submittedName>
</protein>
<name>A0A6A5UTE5_9PLEO</name>
<accession>A0A6A5UTE5</accession>
<keyword evidence="1" id="KW-0223">Dioxygenase</keyword>
<dbReference type="PANTHER" id="PTHR35006">
    <property type="entry name" value="GLYOXALASE FAMILY PROTEIN (AFU_ORTHOLOGUE AFUA_5G14830)"/>
    <property type="match status" value="1"/>
</dbReference>
<gene>
    <name evidence="1" type="ORF">BU23DRAFT_515189</name>
</gene>
<dbReference type="OrthoDB" id="10249419at2759"/>
<dbReference type="PANTHER" id="PTHR35006:SF2">
    <property type="entry name" value="GLYOXALASE FAMILY PROTEIN (AFU_ORTHOLOGUE AFUA_5G14830)"/>
    <property type="match status" value="1"/>
</dbReference>
<evidence type="ECO:0000313" key="1">
    <source>
        <dbReference type="EMBL" id="KAF1968095.1"/>
    </source>
</evidence>
<dbReference type="CDD" id="cd07262">
    <property type="entry name" value="VOC_like"/>
    <property type="match status" value="1"/>
</dbReference>
<dbReference type="InterPro" id="IPR029068">
    <property type="entry name" value="Glyas_Bleomycin-R_OHBP_Dase"/>
</dbReference>
<organism evidence="1 2">
    <name type="scientific">Bimuria novae-zelandiae CBS 107.79</name>
    <dbReference type="NCBI Taxonomy" id="1447943"/>
    <lineage>
        <taxon>Eukaryota</taxon>
        <taxon>Fungi</taxon>
        <taxon>Dikarya</taxon>
        <taxon>Ascomycota</taxon>
        <taxon>Pezizomycotina</taxon>
        <taxon>Dothideomycetes</taxon>
        <taxon>Pleosporomycetidae</taxon>
        <taxon>Pleosporales</taxon>
        <taxon>Massarineae</taxon>
        <taxon>Didymosphaeriaceae</taxon>
        <taxon>Bimuria</taxon>
    </lineage>
</organism>
<dbReference type="EMBL" id="ML976724">
    <property type="protein sequence ID" value="KAF1968095.1"/>
    <property type="molecule type" value="Genomic_DNA"/>
</dbReference>
<keyword evidence="1" id="KW-0560">Oxidoreductase</keyword>
<sequence length="129" mass="13947">MLDHFVFNVPKAQFSDIVTWYLTALAPLTYTKQYDYPGQACGLGTSPDAAPFWIGASDTPGASGFHLAFKAKSHEEVDRFHAAALKAGGTCNGKPGLREMYGPNYYGAFVLDPLGNNIEVVDKTVAVKE</sequence>
<dbReference type="Proteomes" id="UP000800036">
    <property type="component" value="Unassembled WGS sequence"/>
</dbReference>
<reference evidence="1" key="1">
    <citation type="journal article" date="2020" name="Stud. Mycol.">
        <title>101 Dothideomycetes genomes: a test case for predicting lifestyles and emergence of pathogens.</title>
        <authorList>
            <person name="Haridas S."/>
            <person name="Albert R."/>
            <person name="Binder M."/>
            <person name="Bloem J."/>
            <person name="Labutti K."/>
            <person name="Salamov A."/>
            <person name="Andreopoulos B."/>
            <person name="Baker S."/>
            <person name="Barry K."/>
            <person name="Bills G."/>
            <person name="Bluhm B."/>
            <person name="Cannon C."/>
            <person name="Castanera R."/>
            <person name="Culley D."/>
            <person name="Daum C."/>
            <person name="Ezra D."/>
            <person name="Gonzalez J."/>
            <person name="Henrissat B."/>
            <person name="Kuo A."/>
            <person name="Liang C."/>
            <person name="Lipzen A."/>
            <person name="Lutzoni F."/>
            <person name="Magnuson J."/>
            <person name="Mondo S."/>
            <person name="Nolan M."/>
            <person name="Ohm R."/>
            <person name="Pangilinan J."/>
            <person name="Park H.-J."/>
            <person name="Ramirez L."/>
            <person name="Alfaro M."/>
            <person name="Sun H."/>
            <person name="Tritt A."/>
            <person name="Yoshinaga Y."/>
            <person name="Zwiers L.-H."/>
            <person name="Turgeon B."/>
            <person name="Goodwin S."/>
            <person name="Spatafora J."/>
            <person name="Crous P."/>
            <person name="Grigoriev I."/>
        </authorList>
    </citation>
    <scope>NUCLEOTIDE SEQUENCE</scope>
    <source>
        <strain evidence="1">CBS 107.79</strain>
    </source>
</reference>
<dbReference type="GO" id="GO:0051213">
    <property type="term" value="F:dioxygenase activity"/>
    <property type="evidence" value="ECO:0007669"/>
    <property type="project" value="UniProtKB-KW"/>
</dbReference>
<dbReference type="Gene3D" id="3.10.180.10">
    <property type="entry name" value="2,3-Dihydroxybiphenyl 1,2-Dioxygenase, domain 1"/>
    <property type="match status" value="1"/>
</dbReference>
<proteinExistence type="predicted"/>
<keyword evidence="2" id="KW-1185">Reference proteome</keyword>
<evidence type="ECO:0000313" key="2">
    <source>
        <dbReference type="Proteomes" id="UP000800036"/>
    </source>
</evidence>
<dbReference type="SUPFAM" id="SSF54593">
    <property type="entry name" value="Glyoxalase/Bleomycin resistance protein/Dihydroxybiphenyl dioxygenase"/>
    <property type="match status" value="1"/>
</dbReference>